<evidence type="ECO:0000256" key="2">
    <source>
        <dbReference type="ARBA" id="ARBA00004533"/>
    </source>
</evidence>
<keyword evidence="5" id="KW-0812">Transmembrane</keyword>
<dbReference type="SMART" id="SM00267">
    <property type="entry name" value="GGDEF"/>
    <property type="match status" value="1"/>
</dbReference>
<feature type="domain" description="GGDEF" evidence="6">
    <location>
        <begin position="228"/>
        <end position="357"/>
    </location>
</feature>
<evidence type="ECO:0000256" key="4">
    <source>
        <dbReference type="ARBA" id="ARBA00034247"/>
    </source>
</evidence>
<proteinExistence type="predicted"/>
<evidence type="ECO:0000256" key="5">
    <source>
        <dbReference type="SAM" id="Phobius"/>
    </source>
</evidence>
<keyword evidence="8" id="KW-1185">Reference proteome</keyword>
<dbReference type="Proteomes" id="UP000265560">
    <property type="component" value="Chromosome"/>
</dbReference>
<dbReference type="EC" id="2.7.7.65" evidence="3"/>
<dbReference type="NCBIfam" id="TIGR00254">
    <property type="entry name" value="GGDEF"/>
    <property type="match status" value="1"/>
</dbReference>
<comment type="catalytic activity">
    <reaction evidence="4">
        <text>2 GTP = 3',3'-c-di-GMP + 2 diphosphate</text>
        <dbReference type="Rhea" id="RHEA:24898"/>
        <dbReference type="ChEBI" id="CHEBI:33019"/>
        <dbReference type="ChEBI" id="CHEBI:37565"/>
        <dbReference type="ChEBI" id="CHEBI:58805"/>
        <dbReference type="EC" id="2.7.7.65"/>
    </reaction>
</comment>
<feature type="transmembrane region" description="Helical" evidence="5">
    <location>
        <begin position="101"/>
        <end position="119"/>
    </location>
</feature>
<dbReference type="FunFam" id="3.30.70.270:FF:000001">
    <property type="entry name" value="Diguanylate cyclase domain protein"/>
    <property type="match status" value="1"/>
</dbReference>
<evidence type="ECO:0000256" key="1">
    <source>
        <dbReference type="ARBA" id="ARBA00001946"/>
    </source>
</evidence>
<dbReference type="InterPro" id="IPR050469">
    <property type="entry name" value="Diguanylate_Cyclase"/>
</dbReference>
<name>A0A385Z404_9PSED</name>
<gene>
    <name evidence="7" type="ORF">D3880_16535</name>
</gene>
<dbReference type="InterPro" id="IPR043128">
    <property type="entry name" value="Rev_trsase/Diguanyl_cyclase"/>
</dbReference>
<dbReference type="PANTHER" id="PTHR45138">
    <property type="entry name" value="REGULATORY COMPONENTS OF SENSORY TRANSDUCTION SYSTEM"/>
    <property type="match status" value="1"/>
</dbReference>
<dbReference type="EMBL" id="CP032419">
    <property type="protein sequence ID" value="AYC33866.1"/>
    <property type="molecule type" value="Genomic_DNA"/>
</dbReference>
<dbReference type="PROSITE" id="PS50887">
    <property type="entry name" value="GGDEF"/>
    <property type="match status" value="1"/>
</dbReference>
<dbReference type="PANTHER" id="PTHR45138:SF9">
    <property type="entry name" value="DIGUANYLATE CYCLASE DGCM-RELATED"/>
    <property type="match status" value="1"/>
</dbReference>
<sequence length="357" mass="39958">MTAPPRDQLLRLRRTLLASTALILQLLLCWLAFAAGFMSLSLGGMLVLSFVVLSSCVLFLLAIWLNLNLRLRDPSLTMVQMCWGIGVVFFSAYFVDHLRSLFLMMALVVMMFGAFRLRLGGFVRIGLFTVACYAVLLASLWLRGAAIELRVELIQAVEFLVLLLGVSILGLEMSSLRSSLQQRNRDLQQALERIQLLAITDELTGLYNRRFANDLLAQQKALADRGSYGFVLCLLDLDLFKTVNDRFGHANGDAVLKQLAQLLRRVVRDVDFVARLGGEEFLLLVSRTDVTGAELMVERLRQAVRATQWQDCPDLQLSLSIGISAYRPVEAWEDTLLRADSALYQAKNAGRDQVVVV</sequence>
<comment type="cofactor">
    <cofactor evidence="1">
        <name>Mg(2+)</name>
        <dbReference type="ChEBI" id="CHEBI:18420"/>
    </cofactor>
</comment>
<dbReference type="OrthoDB" id="9759607at2"/>
<dbReference type="RefSeq" id="WP_119894521.1">
    <property type="nucleotide sequence ID" value="NZ_CP032419.1"/>
</dbReference>
<comment type="subcellular location">
    <subcellularLocation>
        <location evidence="2">Cell inner membrane</location>
    </subcellularLocation>
</comment>
<protein>
    <recommendedName>
        <fullName evidence="3">diguanylate cyclase</fullName>
        <ecNumber evidence="3">2.7.7.65</ecNumber>
    </recommendedName>
</protein>
<dbReference type="Gene3D" id="3.30.70.270">
    <property type="match status" value="1"/>
</dbReference>
<dbReference type="GO" id="GO:0005886">
    <property type="term" value="C:plasma membrane"/>
    <property type="evidence" value="ECO:0007669"/>
    <property type="project" value="UniProtKB-SubCell"/>
</dbReference>
<feature type="transmembrane region" description="Helical" evidence="5">
    <location>
        <begin position="76"/>
        <end position="95"/>
    </location>
</feature>
<keyword evidence="5" id="KW-1133">Transmembrane helix</keyword>
<dbReference type="SUPFAM" id="SSF55073">
    <property type="entry name" value="Nucleotide cyclase"/>
    <property type="match status" value="1"/>
</dbReference>
<organism evidence="7 8">
    <name type="scientific">Pseudomonas cavernae</name>
    <dbReference type="NCBI Taxonomy" id="2320867"/>
    <lineage>
        <taxon>Bacteria</taxon>
        <taxon>Pseudomonadati</taxon>
        <taxon>Pseudomonadota</taxon>
        <taxon>Gammaproteobacteria</taxon>
        <taxon>Pseudomonadales</taxon>
        <taxon>Pseudomonadaceae</taxon>
        <taxon>Pseudomonas</taxon>
    </lineage>
</organism>
<feature type="transmembrane region" description="Helical" evidence="5">
    <location>
        <begin position="153"/>
        <end position="171"/>
    </location>
</feature>
<evidence type="ECO:0000313" key="8">
    <source>
        <dbReference type="Proteomes" id="UP000265560"/>
    </source>
</evidence>
<dbReference type="KEGG" id="pcav:D3880_16535"/>
<keyword evidence="5" id="KW-0472">Membrane</keyword>
<dbReference type="InterPro" id="IPR029787">
    <property type="entry name" value="Nucleotide_cyclase"/>
</dbReference>
<accession>A0A385Z404</accession>
<feature type="transmembrane region" description="Helical" evidence="5">
    <location>
        <begin position="126"/>
        <end position="147"/>
    </location>
</feature>
<reference evidence="8" key="1">
    <citation type="submission" date="2018-09" db="EMBL/GenBank/DDBJ databases">
        <authorList>
            <person name="Zhu H."/>
        </authorList>
    </citation>
    <scope>NUCLEOTIDE SEQUENCE [LARGE SCALE GENOMIC DNA]</scope>
    <source>
        <strain evidence="8">K2W31S-8</strain>
    </source>
</reference>
<feature type="transmembrane region" description="Helical" evidence="5">
    <location>
        <begin position="44"/>
        <end position="64"/>
    </location>
</feature>
<evidence type="ECO:0000256" key="3">
    <source>
        <dbReference type="ARBA" id="ARBA00012528"/>
    </source>
</evidence>
<dbReference type="InterPro" id="IPR000160">
    <property type="entry name" value="GGDEF_dom"/>
</dbReference>
<evidence type="ECO:0000259" key="6">
    <source>
        <dbReference type="PROSITE" id="PS50887"/>
    </source>
</evidence>
<dbReference type="GO" id="GO:0052621">
    <property type="term" value="F:diguanylate cyclase activity"/>
    <property type="evidence" value="ECO:0007669"/>
    <property type="project" value="UniProtKB-EC"/>
</dbReference>
<evidence type="ECO:0000313" key="7">
    <source>
        <dbReference type="EMBL" id="AYC33866.1"/>
    </source>
</evidence>
<dbReference type="CDD" id="cd01949">
    <property type="entry name" value="GGDEF"/>
    <property type="match status" value="1"/>
</dbReference>
<dbReference type="AlphaFoldDB" id="A0A385Z404"/>
<dbReference type="Pfam" id="PF00990">
    <property type="entry name" value="GGDEF"/>
    <property type="match status" value="1"/>
</dbReference>